<comment type="caution">
    <text evidence="1">The sequence shown here is derived from an EMBL/GenBank/DDBJ whole genome shotgun (WGS) entry which is preliminary data.</text>
</comment>
<protein>
    <submittedName>
        <fullName evidence="1">Uncharacterized protein</fullName>
    </submittedName>
</protein>
<gene>
    <name evidence="1" type="ORF">PEVE_00044847</name>
</gene>
<name>A0ABN8PR96_9CNID</name>
<dbReference type="EMBL" id="CALNXI010000968">
    <property type="protein sequence ID" value="CAH3149253.1"/>
    <property type="molecule type" value="Genomic_DNA"/>
</dbReference>
<keyword evidence="2" id="KW-1185">Reference proteome</keyword>
<reference evidence="1 2" key="1">
    <citation type="submission" date="2022-05" db="EMBL/GenBank/DDBJ databases">
        <authorList>
            <consortium name="Genoscope - CEA"/>
            <person name="William W."/>
        </authorList>
    </citation>
    <scope>NUCLEOTIDE SEQUENCE [LARGE SCALE GENOMIC DNA]</scope>
</reference>
<evidence type="ECO:0000313" key="1">
    <source>
        <dbReference type="EMBL" id="CAH3149253.1"/>
    </source>
</evidence>
<feature type="non-terminal residue" evidence="1">
    <location>
        <position position="80"/>
    </location>
</feature>
<sequence>MSQLREKQKKTKDNSFVWTDDELKRKLPVDNQLLNVSQEELKIKKQLLERMDNMDKAHLNHMEKLTNNMEKLTGSISEGF</sequence>
<proteinExistence type="predicted"/>
<evidence type="ECO:0000313" key="2">
    <source>
        <dbReference type="Proteomes" id="UP001159427"/>
    </source>
</evidence>
<organism evidence="1 2">
    <name type="scientific">Porites evermanni</name>
    <dbReference type="NCBI Taxonomy" id="104178"/>
    <lineage>
        <taxon>Eukaryota</taxon>
        <taxon>Metazoa</taxon>
        <taxon>Cnidaria</taxon>
        <taxon>Anthozoa</taxon>
        <taxon>Hexacorallia</taxon>
        <taxon>Scleractinia</taxon>
        <taxon>Fungiina</taxon>
        <taxon>Poritidae</taxon>
        <taxon>Porites</taxon>
    </lineage>
</organism>
<dbReference type="Proteomes" id="UP001159427">
    <property type="component" value="Unassembled WGS sequence"/>
</dbReference>
<accession>A0ABN8PR96</accession>